<protein>
    <recommendedName>
        <fullName evidence="4">diacylglycerol O-acyltransferase</fullName>
        <ecNumber evidence="4">2.3.1.20</ecNumber>
    </recommendedName>
</protein>
<keyword evidence="15" id="KW-1185">Reference proteome</keyword>
<comment type="similarity">
    <text evidence="3">Belongs to the long-chain O-acyltransferase family.</text>
</comment>
<proteinExistence type="inferred from homology"/>
<evidence type="ECO:0000256" key="4">
    <source>
        <dbReference type="ARBA" id="ARBA00013244"/>
    </source>
</evidence>
<feature type="domain" description="O-acyltransferase WSD1-like N-terminal" evidence="12">
    <location>
        <begin position="45"/>
        <end position="271"/>
    </location>
</feature>
<evidence type="ECO:0000256" key="10">
    <source>
        <dbReference type="ARBA" id="ARBA00048109"/>
    </source>
</evidence>
<keyword evidence="6" id="KW-0808">Transferase</keyword>
<dbReference type="GO" id="GO:0051701">
    <property type="term" value="P:biological process involved in interaction with host"/>
    <property type="evidence" value="ECO:0007669"/>
    <property type="project" value="TreeGrafter"/>
</dbReference>
<dbReference type="GO" id="GO:0019432">
    <property type="term" value="P:triglyceride biosynthetic process"/>
    <property type="evidence" value="ECO:0007669"/>
    <property type="project" value="UniProtKB-UniPathway"/>
</dbReference>
<evidence type="ECO:0000259" key="12">
    <source>
        <dbReference type="Pfam" id="PF03007"/>
    </source>
</evidence>
<dbReference type="InterPro" id="IPR045034">
    <property type="entry name" value="O-acyltransferase_WSD1-like"/>
</dbReference>
<dbReference type="EMBL" id="CP035495">
    <property type="protein sequence ID" value="QAY63167.1"/>
    <property type="molecule type" value="Genomic_DNA"/>
</dbReference>
<comment type="pathway">
    <text evidence="1">Glycerolipid metabolism; triacylglycerol biosynthesis.</text>
</comment>
<dbReference type="InterPro" id="IPR023213">
    <property type="entry name" value="CAT-like_dom_sf"/>
</dbReference>
<evidence type="ECO:0000313" key="14">
    <source>
        <dbReference type="EMBL" id="QAY63167.1"/>
    </source>
</evidence>
<evidence type="ECO:0000256" key="7">
    <source>
        <dbReference type="ARBA" id="ARBA00022798"/>
    </source>
</evidence>
<evidence type="ECO:0000259" key="13">
    <source>
        <dbReference type="Pfam" id="PF06974"/>
    </source>
</evidence>
<dbReference type="PANTHER" id="PTHR31650">
    <property type="entry name" value="O-ACYLTRANSFERASE (WSD1-LIKE) FAMILY PROTEIN"/>
    <property type="match status" value="1"/>
</dbReference>
<feature type="region of interest" description="Disordered" evidence="11">
    <location>
        <begin position="159"/>
        <end position="207"/>
    </location>
</feature>
<dbReference type="GO" id="GO:0004144">
    <property type="term" value="F:diacylglycerol O-acyltransferase activity"/>
    <property type="evidence" value="ECO:0007669"/>
    <property type="project" value="UniProtKB-EC"/>
</dbReference>
<dbReference type="OrthoDB" id="9810950at2"/>
<keyword evidence="8" id="KW-0443">Lipid metabolism</keyword>
<dbReference type="InterPro" id="IPR004255">
    <property type="entry name" value="O-acyltransferase_WSD1_N"/>
</dbReference>
<dbReference type="Pfam" id="PF06974">
    <property type="entry name" value="WS_DGAT_C"/>
    <property type="match status" value="1"/>
</dbReference>
<evidence type="ECO:0000313" key="15">
    <source>
        <dbReference type="Proteomes" id="UP000291758"/>
    </source>
</evidence>
<dbReference type="PANTHER" id="PTHR31650:SF1">
    <property type="entry name" value="WAX ESTER SYNTHASE_DIACYLGLYCEROL ACYLTRANSFERASE 4-RELATED"/>
    <property type="match status" value="1"/>
</dbReference>
<feature type="domain" description="O-acyltransferase WSD1 C-terminal" evidence="13">
    <location>
        <begin position="315"/>
        <end position="448"/>
    </location>
</feature>
<name>A0A4P6ES02_9MICO</name>
<dbReference type="Pfam" id="PF03007">
    <property type="entry name" value="WS_DGAT_cat"/>
    <property type="match status" value="1"/>
</dbReference>
<evidence type="ECO:0000256" key="6">
    <source>
        <dbReference type="ARBA" id="ARBA00022679"/>
    </source>
</evidence>
<reference evidence="14 15" key="1">
    <citation type="submission" date="2019-01" db="EMBL/GenBank/DDBJ databases">
        <title>Genome sequencing of strain 2JSPR-7.</title>
        <authorList>
            <person name="Heo J."/>
            <person name="Kim S.-J."/>
            <person name="Kim J.-S."/>
            <person name="Hong S.-B."/>
            <person name="Kwon S.-W."/>
        </authorList>
    </citation>
    <scope>NUCLEOTIDE SEQUENCE [LARGE SCALE GENOMIC DNA]</scope>
    <source>
        <strain evidence="14 15">2JSPR-7</strain>
    </source>
</reference>
<evidence type="ECO:0000256" key="8">
    <source>
        <dbReference type="ARBA" id="ARBA00023098"/>
    </source>
</evidence>
<dbReference type="GO" id="GO:0071731">
    <property type="term" value="P:response to nitric oxide"/>
    <property type="evidence" value="ECO:0007669"/>
    <property type="project" value="TreeGrafter"/>
</dbReference>
<evidence type="ECO:0000256" key="2">
    <source>
        <dbReference type="ARBA" id="ARBA00005189"/>
    </source>
</evidence>
<sequence>MRRTRSRNDPRALTVTERGELAFDVGPDPRTIGVVLRLAGPAPSEDRLAAILAARLPAAPRWASRVRRTPGERPRWDPVAVDVAAHVRTVRSGSATDDDVLAATVHVMREPWALGESPPWRVTRVVTGTGRDAVVLTLHHVLTDGTGVLATASALLGLAPPDPGTAPPAQPDPRVRPGRGAGPRVRPGRGAGPRVRPGRGAGRAPATHRVLGGARTLALGLAELAAGIGPRAPRTVLSAPIGTGFGLAVVDLDLDRVRAAAHRHGATVNDVLLVAGTGALAGLLARRGDPVTRLVCSVPASRARPGDPDRRARTGVLRVAVPTAPGLAAAERLRRTRARTCRRRRFVSGESAPLLAWGFATLGRWGAYGPVLARQRLINTVVSNLRGPAEPIALAGVPVEAVVPVASAAGNVPVYFTALSYAGRLRVTLRADERWAGELPALADDVRAVVAELVDDAPRPRLGS</sequence>
<accession>A0A4P6ES02</accession>
<keyword evidence="9" id="KW-0012">Acyltransferase</keyword>
<organism evidence="14 15">
    <name type="scientific">Xylanimonas allomyrinae</name>
    <dbReference type="NCBI Taxonomy" id="2509459"/>
    <lineage>
        <taxon>Bacteria</taxon>
        <taxon>Bacillati</taxon>
        <taxon>Actinomycetota</taxon>
        <taxon>Actinomycetes</taxon>
        <taxon>Micrococcales</taxon>
        <taxon>Promicromonosporaceae</taxon>
        <taxon>Xylanimonas</taxon>
    </lineage>
</organism>
<evidence type="ECO:0000256" key="1">
    <source>
        <dbReference type="ARBA" id="ARBA00004771"/>
    </source>
</evidence>
<dbReference type="KEGG" id="xyl:ET495_07860"/>
<comment type="pathway">
    <text evidence="2">Lipid metabolism.</text>
</comment>
<keyword evidence="7" id="KW-0319">Glycerol metabolism</keyword>
<evidence type="ECO:0000256" key="9">
    <source>
        <dbReference type="ARBA" id="ARBA00023315"/>
    </source>
</evidence>
<dbReference type="Proteomes" id="UP000291758">
    <property type="component" value="Chromosome"/>
</dbReference>
<dbReference type="InterPro" id="IPR009721">
    <property type="entry name" value="O-acyltransferase_WSD1_C"/>
</dbReference>
<dbReference type="GO" id="GO:0006071">
    <property type="term" value="P:glycerol metabolic process"/>
    <property type="evidence" value="ECO:0007669"/>
    <property type="project" value="UniProtKB-KW"/>
</dbReference>
<dbReference type="GO" id="GO:0001666">
    <property type="term" value="P:response to hypoxia"/>
    <property type="evidence" value="ECO:0007669"/>
    <property type="project" value="TreeGrafter"/>
</dbReference>
<keyword evidence="5" id="KW-0444">Lipid biosynthesis</keyword>
<evidence type="ECO:0000256" key="3">
    <source>
        <dbReference type="ARBA" id="ARBA00009587"/>
    </source>
</evidence>
<dbReference type="UniPathway" id="UPA00282"/>
<dbReference type="GO" id="GO:0005886">
    <property type="term" value="C:plasma membrane"/>
    <property type="evidence" value="ECO:0007669"/>
    <property type="project" value="TreeGrafter"/>
</dbReference>
<gene>
    <name evidence="14" type="ORF">ET495_07860</name>
</gene>
<comment type="catalytic activity">
    <reaction evidence="10">
        <text>an acyl-CoA + a 1,2-diacyl-sn-glycerol = a triacyl-sn-glycerol + CoA</text>
        <dbReference type="Rhea" id="RHEA:10868"/>
        <dbReference type="ChEBI" id="CHEBI:17815"/>
        <dbReference type="ChEBI" id="CHEBI:57287"/>
        <dbReference type="ChEBI" id="CHEBI:58342"/>
        <dbReference type="ChEBI" id="CHEBI:64615"/>
        <dbReference type="EC" id="2.3.1.20"/>
    </reaction>
</comment>
<dbReference type="AlphaFoldDB" id="A0A4P6ES02"/>
<feature type="compositionally biased region" description="Pro residues" evidence="11">
    <location>
        <begin position="160"/>
        <end position="171"/>
    </location>
</feature>
<evidence type="ECO:0000256" key="11">
    <source>
        <dbReference type="SAM" id="MobiDB-lite"/>
    </source>
</evidence>
<dbReference type="EC" id="2.3.1.20" evidence="4"/>
<evidence type="ECO:0000256" key="5">
    <source>
        <dbReference type="ARBA" id="ARBA00022516"/>
    </source>
</evidence>
<dbReference type="SUPFAM" id="SSF52777">
    <property type="entry name" value="CoA-dependent acyltransferases"/>
    <property type="match status" value="2"/>
</dbReference>
<dbReference type="Gene3D" id="3.30.559.10">
    <property type="entry name" value="Chloramphenicol acetyltransferase-like domain"/>
    <property type="match status" value="1"/>
</dbReference>